<accession>A0A813LDZ1</accession>
<organism evidence="2 3">
    <name type="scientific">Polarella glacialis</name>
    <name type="common">Dinoflagellate</name>
    <dbReference type="NCBI Taxonomy" id="89957"/>
    <lineage>
        <taxon>Eukaryota</taxon>
        <taxon>Sar</taxon>
        <taxon>Alveolata</taxon>
        <taxon>Dinophyceae</taxon>
        <taxon>Suessiales</taxon>
        <taxon>Suessiaceae</taxon>
        <taxon>Polarella</taxon>
    </lineage>
</organism>
<protein>
    <submittedName>
        <fullName evidence="2">Uncharacterized protein</fullName>
    </submittedName>
</protein>
<evidence type="ECO:0000256" key="1">
    <source>
        <dbReference type="SAM" id="MobiDB-lite"/>
    </source>
</evidence>
<evidence type="ECO:0000313" key="2">
    <source>
        <dbReference type="EMBL" id="CAE8721166.1"/>
    </source>
</evidence>
<proteinExistence type="predicted"/>
<name>A0A813LDZ1_POLGL</name>
<dbReference type="EMBL" id="CAJNNW010033980">
    <property type="protein sequence ID" value="CAE8721166.1"/>
    <property type="molecule type" value="Genomic_DNA"/>
</dbReference>
<dbReference type="Proteomes" id="UP000626109">
    <property type="component" value="Unassembled WGS sequence"/>
</dbReference>
<evidence type="ECO:0000313" key="3">
    <source>
        <dbReference type="Proteomes" id="UP000626109"/>
    </source>
</evidence>
<gene>
    <name evidence="2" type="ORF">PGLA2088_LOCUS41770</name>
</gene>
<comment type="caution">
    <text evidence="2">The sequence shown here is derived from an EMBL/GenBank/DDBJ whole genome shotgun (WGS) entry which is preliminary data.</text>
</comment>
<reference evidence="2" key="1">
    <citation type="submission" date="2021-02" db="EMBL/GenBank/DDBJ databases">
        <authorList>
            <person name="Dougan E. K."/>
            <person name="Rhodes N."/>
            <person name="Thang M."/>
            <person name="Chan C."/>
        </authorList>
    </citation>
    <scope>NUCLEOTIDE SEQUENCE</scope>
</reference>
<feature type="compositionally biased region" description="Low complexity" evidence="1">
    <location>
        <begin position="7"/>
        <end position="30"/>
    </location>
</feature>
<dbReference type="AlphaFoldDB" id="A0A813LDZ1"/>
<sequence length="101" mass="11548">MHKKQQQRQQQQQQQQQQQRQQQQPQPQQQKLTQSLGLAKLGQHWKSWRLPPVSDYAGQLELQGTPWQLVAGPKWPELGSARPELEALPELLSAKGQQGPG</sequence>
<feature type="region of interest" description="Disordered" evidence="1">
    <location>
        <begin position="1"/>
        <end position="35"/>
    </location>
</feature>